<dbReference type="PROSITE" id="PS00108">
    <property type="entry name" value="PROTEIN_KINASE_ST"/>
    <property type="match status" value="1"/>
</dbReference>
<dbReference type="GO" id="GO:0000776">
    <property type="term" value="C:kinetochore"/>
    <property type="evidence" value="ECO:0007669"/>
    <property type="project" value="UniProtKB-KW"/>
</dbReference>
<evidence type="ECO:0000256" key="1">
    <source>
        <dbReference type="ARBA" id="ARBA00004629"/>
    </source>
</evidence>
<feature type="domain" description="Protein kinase" evidence="7">
    <location>
        <begin position="851"/>
        <end position="1155"/>
    </location>
</feature>
<reference evidence="9" key="1">
    <citation type="journal article" date="2014" name="Nature">
        <title>Elephant shark genome provides unique insights into gnathostome evolution.</title>
        <authorList>
            <consortium name="International Elephant Shark Genome Sequencing Consortium"/>
            <person name="Venkatesh B."/>
            <person name="Lee A.P."/>
            <person name="Ravi V."/>
            <person name="Maurya A.K."/>
            <person name="Lian M.M."/>
            <person name="Swann J.B."/>
            <person name="Ohta Y."/>
            <person name="Flajnik M.F."/>
            <person name="Sutoh Y."/>
            <person name="Kasahara M."/>
            <person name="Hoon S."/>
            <person name="Gangu V."/>
            <person name="Roy S.W."/>
            <person name="Irimia M."/>
            <person name="Korzh V."/>
            <person name="Kondrychyn I."/>
            <person name="Lim Z.W."/>
            <person name="Tay B.H."/>
            <person name="Tohari S."/>
            <person name="Kong K.W."/>
            <person name="Ho S."/>
            <person name="Lorente-Galdos B."/>
            <person name="Quilez J."/>
            <person name="Marques-Bonet T."/>
            <person name="Raney B.J."/>
            <person name="Ingham P.W."/>
            <person name="Tay A."/>
            <person name="Hillier L.W."/>
            <person name="Minx P."/>
            <person name="Boehm T."/>
            <person name="Wilson R.K."/>
            <person name="Brenner S."/>
            <person name="Warren W.C."/>
        </authorList>
    </citation>
    <scope>NUCLEOTIDE SEQUENCE</scope>
    <source>
        <tissue evidence="9">Testis</tissue>
    </source>
</reference>
<feature type="domain" description="BUB1 N-terminal" evidence="8">
    <location>
        <begin position="10"/>
        <end position="165"/>
    </location>
</feature>
<dbReference type="GO" id="GO:0007094">
    <property type="term" value="P:mitotic spindle assembly checkpoint signaling"/>
    <property type="evidence" value="ECO:0007669"/>
    <property type="project" value="InterPro"/>
</dbReference>
<dbReference type="SUPFAM" id="SSF56112">
    <property type="entry name" value="Protein kinase-like (PK-like)"/>
    <property type="match status" value="1"/>
</dbReference>
<sequence length="1155" mass="130502">MDCEEMWRSFEAEIQNYTGDDPLDMWDRFLQWAEQVIPPAEKDVLVSMSERLVKNFMNTEKYFNDPRYISYWLKLVNHSTDSFDFYNYMYTRGIGTQSAAFYLAWAHGFETQGSFQAADGIFRKGIENSAKPVDMFLHHYRNFCVRASQNLLSAQADDPMKSPHSSSVNQSRMAENIQNGFQHEPLANSQFVNQGRSTFIPSDLSGGHVGSKPQLVQDNVPNGFTSKSFTLVPNAASSTISNSSHLPHQVDDHSKTPAAPTDLQQAIMYQKNFLFSGEKELCFEENRAKAHIARHQQNQGQKKKQEWKELFVGAKTREVRTLEERLKEQKMQLQLIQEMEQLHCEESFQRASQVSRNATQEISASPPSMMTNGVPLPPAESDWTGNAEVSSLGACAAPILTTSLIRDPLQQSQYTATSTWHDQPQHSFSSTSITVETLPEQTPTGATGYSMRQEHMNRSVYGTKIIPLTGLREGNISGLFVNRSHTPNSSFGLVQATPSKVLPSPTVCTKEALDVIMDMFQAPVIPEQPQEDGEVEAFSQDQMEVQDRDFELFCKKDGNDQSIGILGMNFAPPSTVPFSIFEDDICNDKNGSQKDLVCKLEESKSLGEMPSKNVMSNEPKEVLLLAGSDDQTFWAVHDNKTLPLNSNATQDFAFATHLASTPFHGVQKQPKQDLEDYTRENAVPDADGYPIFVSSLENSIQLFQTRQTSPVEDPGPEPINISSSAVIASADPSPNWLGNNEPPICEKVHLTERQLESCSLTIPEEEYLKPEQSFCCLQDMYNSDLDGESDGMQAETVADTIIVNPWDKDIIAEHLANLPKPVNSYSSCFNWDKNLPTIRPKVSLTLGDKVFHVDYLLGQGAFAHVYQATLLNMNNLSDVRNQQKVMLKVQKPSSQWEFYINTQINARLQRKVHHLYTNIDSGHFFNNGSILVGELYNYGTLLNTVNIYKTQSDKVLPQPLVIYFAIHILYIVEQLHNIGIIHGDIKPDNFILGERFLDSGAASVVDSLSQGLVLIDYGQSIDMKLFPKDAVFMANCKTSGFQCIEMMSEKPWTYQTDYFGIAATIHCMLFGTYMKLKKEQGIWKVNTTFKRSHHTEMWNNFFNTLLYVPSCQALPSLRTLREELVSLFQEQYRNKLRSLRNRLMVLLIENKRSQK</sequence>
<keyword evidence="3" id="KW-0995">Kinetochore</keyword>
<evidence type="ECO:0000256" key="3">
    <source>
        <dbReference type="ARBA" id="ARBA00022838"/>
    </source>
</evidence>
<dbReference type="SMART" id="SM00777">
    <property type="entry name" value="Mad3_BUB1_I"/>
    <property type="match status" value="1"/>
</dbReference>
<evidence type="ECO:0000259" key="8">
    <source>
        <dbReference type="PROSITE" id="PS51489"/>
    </source>
</evidence>
<dbReference type="InterPro" id="IPR011009">
    <property type="entry name" value="Kinase-like_dom_sf"/>
</dbReference>
<organism evidence="9">
    <name type="scientific">Callorhinchus milii</name>
    <name type="common">Ghost shark</name>
    <dbReference type="NCBI Taxonomy" id="7868"/>
    <lineage>
        <taxon>Eukaryota</taxon>
        <taxon>Metazoa</taxon>
        <taxon>Chordata</taxon>
        <taxon>Craniata</taxon>
        <taxon>Vertebrata</taxon>
        <taxon>Chondrichthyes</taxon>
        <taxon>Holocephali</taxon>
        <taxon>Chimaeriformes</taxon>
        <taxon>Callorhinchidae</taxon>
        <taxon>Callorhinchus</taxon>
    </lineage>
</organism>
<keyword evidence="5" id="KW-0175">Coiled coil</keyword>
<name>V9KAF4_CALMI</name>
<dbReference type="KEGG" id="cmk:103178944"/>
<dbReference type="Gene3D" id="6.10.130.20">
    <property type="match status" value="1"/>
</dbReference>
<dbReference type="InterPro" id="IPR000719">
    <property type="entry name" value="Prot_kinase_dom"/>
</dbReference>
<feature type="compositionally biased region" description="Polar residues" evidence="6">
    <location>
        <begin position="237"/>
        <end position="246"/>
    </location>
</feature>
<dbReference type="OrthoDB" id="248495at2759"/>
<dbReference type="PROSITE" id="PS51489">
    <property type="entry name" value="BUB1_N"/>
    <property type="match status" value="1"/>
</dbReference>
<keyword evidence="4" id="KW-0137">Centromere</keyword>
<proteinExistence type="evidence at transcript level"/>
<dbReference type="Pfam" id="PF08311">
    <property type="entry name" value="Mad3_BUB1_I"/>
    <property type="match status" value="1"/>
</dbReference>
<dbReference type="RefSeq" id="XP_042189547.1">
    <property type="nucleotide sequence ID" value="XM_042333613.1"/>
</dbReference>
<dbReference type="Gene3D" id="1.10.510.10">
    <property type="entry name" value="Transferase(Phosphotransferase) domain 1"/>
    <property type="match status" value="1"/>
</dbReference>
<dbReference type="PANTHER" id="PTHR14030:SF26">
    <property type="entry name" value="MITOTIC CHECKPOINT SERINE_THREONINE-PROTEIN KINASE BUB1"/>
    <property type="match status" value="1"/>
</dbReference>
<dbReference type="GO" id="GO:0051754">
    <property type="term" value="P:meiotic sister chromatid cohesion, centromeric"/>
    <property type="evidence" value="ECO:0007669"/>
    <property type="project" value="TreeGrafter"/>
</dbReference>
<protein>
    <submittedName>
        <fullName evidence="9">BUB1 budding uninhibited by benzimidazoles 1-like protein</fullName>
    </submittedName>
</protein>
<comment type="subcellular location">
    <subcellularLocation>
        <location evidence="1">Chromosome</location>
        <location evidence="1">Centromere</location>
        <location evidence="1">Kinetochore</location>
    </subcellularLocation>
</comment>
<dbReference type="GeneID" id="103178944"/>
<evidence type="ECO:0000259" key="7">
    <source>
        <dbReference type="PROSITE" id="PS50011"/>
    </source>
</evidence>
<dbReference type="AlphaFoldDB" id="V9KAF4"/>
<evidence type="ECO:0000313" key="9">
    <source>
        <dbReference type="EMBL" id="AFO94838.1"/>
    </source>
</evidence>
<dbReference type="EMBL" id="JW862321">
    <property type="protein sequence ID" value="AFO94838.1"/>
    <property type="molecule type" value="mRNA"/>
</dbReference>
<dbReference type="InterPro" id="IPR008271">
    <property type="entry name" value="Ser/Thr_kinase_AS"/>
</dbReference>
<evidence type="ECO:0000256" key="2">
    <source>
        <dbReference type="ARBA" id="ARBA00022454"/>
    </source>
</evidence>
<dbReference type="CTD" id="699"/>
<evidence type="ECO:0000256" key="6">
    <source>
        <dbReference type="SAM" id="MobiDB-lite"/>
    </source>
</evidence>
<dbReference type="PROSITE" id="PS50011">
    <property type="entry name" value="PROTEIN_KINASE_DOM"/>
    <property type="match status" value="1"/>
</dbReference>
<dbReference type="SMART" id="SM00220">
    <property type="entry name" value="S_TKc"/>
    <property type="match status" value="1"/>
</dbReference>
<dbReference type="Gene3D" id="1.25.40.430">
    <property type="match status" value="1"/>
</dbReference>
<dbReference type="InterPro" id="IPR015661">
    <property type="entry name" value="Bub1/Mad3"/>
</dbReference>
<accession>V9KAF4</accession>
<dbReference type="GO" id="GO:0004672">
    <property type="term" value="F:protein kinase activity"/>
    <property type="evidence" value="ECO:0007669"/>
    <property type="project" value="InterPro"/>
</dbReference>
<evidence type="ECO:0000256" key="4">
    <source>
        <dbReference type="ARBA" id="ARBA00023328"/>
    </source>
</evidence>
<dbReference type="GO" id="GO:0005634">
    <property type="term" value="C:nucleus"/>
    <property type="evidence" value="ECO:0007669"/>
    <property type="project" value="TreeGrafter"/>
</dbReference>
<feature type="coiled-coil region" evidence="5">
    <location>
        <begin position="312"/>
        <end position="339"/>
    </location>
</feature>
<dbReference type="GO" id="GO:0005524">
    <property type="term" value="F:ATP binding"/>
    <property type="evidence" value="ECO:0007669"/>
    <property type="project" value="InterPro"/>
</dbReference>
<dbReference type="PANTHER" id="PTHR14030">
    <property type="entry name" value="MITOTIC CHECKPOINT SERINE/THREONINE-PROTEIN KINASE BUB1"/>
    <property type="match status" value="1"/>
</dbReference>
<dbReference type="InterPro" id="IPR013212">
    <property type="entry name" value="Mad3/Bub1_I"/>
</dbReference>
<evidence type="ECO:0000256" key="5">
    <source>
        <dbReference type="SAM" id="Coils"/>
    </source>
</evidence>
<feature type="region of interest" description="Disordered" evidence="6">
    <location>
        <begin position="237"/>
        <end position="258"/>
    </location>
</feature>
<dbReference type="Pfam" id="PF00069">
    <property type="entry name" value="Pkinase"/>
    <property type="match status" value="1"/>
</dbReference>
<keyword evidence="2" id="KW-0158">Chromosome</keyword>